<dbReference type="Pfam" id="PF12019">
    <property type="entry name" value="GspH"/>
    <property type="match status" value="1"/>
</dbReference>
<dbReference type="InterPro" id="IPR022346">
    <property type="entry name" value="T2SS_GspH"/>
</dbReference>
<dbReference type="Gene3D" id="3.55.40.10">
    <property type="entry name" value="minor pseudopilin epsh domain"/>
    <property type="match status" value="1"/>
</dbReference>
<dbReference type="InterPro" id="IPR045584">
    <property type="entry name" value="Pilin-like"/>
</dbReference>
<evidence type="ECO:0000259" key="12">
    <source>
        <dbReference type="Pfam" id="PF12019"/>
    </source>
</evidence>
<evidence type="ECO:0000256" key="10">
    <source>
        <dbReference type="ARBA" id="ARBA00030775"/>
    </source>
</evidence>
<gene>
    <name evidence="13" type="primary">gspH</name>
    <name evidence="13" type="ORF">RKA07_09595</name>
</gene>
<evidence type="ECO:0000256" key="7">
    <source>
        <dbReference type="ARBA" id="ARBA00022989"/>
    </source>
</evidence>
<comment type="caution">
    <text evidence="13">The sequence shown here is derived from an EMBL/GenBank/DDBJ whole genome shotgun (WGS) entry which is preliminary data.</text>
</comment>
<evidence type="ECO:0000256" key="8">
    <source>
        <dbReference type="ARBA" id="ARBA00023136"/>
    </source>
</evidence>
<name>A0ABU2HGY9_9GAMM</name>
<keyword evidence="7 11" id="KW-1133">Transmembrane helix</keyword>
<keyword evidence="6 11" id="KW-0812">Transmembrane</keyword>
<keyword evidence="14" id="KW-1185">Reference proteome</keyword>
<dbReference type="InterPro" id="IPR049875">
    <property type="entry name" value="TypeII_GspH"/>
</dbReference>
<dbReference type="EMBL" id="JAVMBO010000013">
    <property type="protein sequence ID" value="MDS1310339.1"/>
    <property type="molecule type" value="Genomic_DNA"/>
</dbReference>
<feature type="transmembrane region" description="Helical" evidence="11">
    <location>
        <begin position="12"/>
        <end position="34"/>
    </location>
</feature>
<dbReference type="PROSITE" id="PS00409">
    <property type="entry name" value="PROKAR_NTER_METHYL"/>
    <property type="match status" value="1"/>
</dbReference>
<evidence type="ECO:0000256" key="3">
    <source>
        <dbReference type="ARBA" id="ARBA00022475"/>
    </source>
</evidence>
<evidence type="ECO:0000256" key="9">
    <source>
        <dbReference type="ARBA" id="ARBA00025772"/>
    </source>
</evidence>
<keyword evidence="5" id="KW-0997">Cell inner membrane</keyword>
<dbReference type="PRINTS" id="PR00885">
    <property type="entry name" value="BCTERIALGSPH"/>
</dbReference>
<evidence type="ECO:0000256" key="5">
    <source>
        <dbReference type="ARBA" id="ARBA00022519"/>
    </source>
</evidence>
<dbReference type="InterPro" id="IPR002416">
    <property type="entry name" value="T2SS_protein-GspH"/>
</dbReference>
<accession>A0ABU2HGY9</accession>
<dbReference type="Proteomes" id="UP001267407">
    <property type="component" value="Unassembled WGS sequence"/>
</dbReference>
<keyword evidence="4" id="KW-0488">Methylation</keyword>
<comment type="similarity">
    <text evidence="9">Belongs to the GSP H family.</text>
</comment>
<evidence type="ECO:0000256" key="6">
    <source>
        <dbReference type="ARBA" id="ARBA00022692"/>
    </source>
</evidence>
<dbReference type="NCBIfam" id="TIGR02532">
    <property type="entry name" value="IV_pilin_GFxxxE"/>
    <property type="match status" value="1"/>
</dbReference>
<dbReference type="NCBIfam" id="TIGR01708">
    <property type="entry name" value="typeII_sec_gspH"/>
    <property type="match status" value="1"/>
</dbReference>
<evidence type="ECO:0000313" key="14">
    <source>
        <dbReference type="Proteomes" id="UP001267407"/>
    </source>
</evidence>
<dbReference type="SUPFAM" id="SSF54523">
    <property type="entry name" value="Pili subunits"/>
    <property type="match status" value="1"/>
</dbReference>
<feature type="domain" description="General secretion pathway GspH" evidence="12">
    <location>
        <begin position="49"/>
        <end position="163"/>
    </location>
</feature>
<dbReference type="RefSeq" id="WP_200204670.1">
    <property type="nucleotide sequence ID" value="NZ_JAVMBO010000013.1"/>
</dbReference>
<evidence type="ECO:0000313" key="13">
    <source>
        <dbReference type="EMBL" id="MDS1310339.1"/>
    </source>
</evidence>
<keyword evidence="3" id="KW-1003">Cell membrane</keyword>
<dbReference type="Pfam" id="PF07963">
    <property type="entry name" value="N_methyl"/>
    <property type="match status" value="1"/>
</dbReference>
<sequence length="179" mass="20119">MRRTGPVNNDSGFTLIEILVVLVLVGLLAALAVFTMGGNSQQRELQNEVRELYLLMQTASEQAVLNNLEHGLLFEENGYQFVAFQDESGDWKATGERIFRARDFPDWLVATRFIESDAPRLASVEDKLRPDLVFFSSGETTPFELEFTIGSQTDYTHILASDGISPIEWRKPGDEGSDR</sequence>
<evidence type="ECO:0000256" key="4">
    <source>
        <dbReference type="ARBA" id="ARBA00022481"/>
    </source>
</evidence>
<evidence type="ECO:0000256" key="2">
    <source>
        <dbReference type="ARBA" id="ARBA00021549"/>
    </source>
</evidence>
<organism evidence="13 14">
    <name type="scientific">Marinobacter xiaoshiensis</name>
    <dbReference type="NCBI Taxonomy" id="3073652"/>
    <lineage>
        <taxon>Bacteria</taxon>
        <taxon>Pseudomonadati</taxon>
        <taxon>Pseudomonadota</taxon>
        <taxon>Gammaproteobacteria</taxon>
        <taxon>Pseudomonadales</taxon>
        <taxon>Marinobacteraceae</taxon>
        <taxon>Marinobacter</taxon>
    </lineage>
</organism>
<keyword evidence="8 11" id="KW-0472">Membrane</keyword>
<proteinExistence type="inferred from homology"/>
<protein>
    <recommendedName>
        <fullName evidence="2">Type II secretion system protein H</fullName>
    </recommendedName>
    <alternativeName>
        <fullName evidence="10">General secretion pathway protein H</fullName>
    </alternativeName>
</protein>
<reference evidence="13" key="1">
    <citation type="submission" date="2023-09" db="EMBL/GenBank/DDBJ databases">
        <title>Marinobacter sediminicola sp. nov. and Marinobacter maritimum sp. nov., isolated from marine sediment.</title>
        <authorList>
            <person name="An J."/>
        </authorList>
    </citation>
    <scope>NUCLEOTIDE SEQUENCE</scope>
    <source>
        <strain evidence="13">F60267</strain>
    </source>
</reference>
<dbReference type="InterPro" id="IPR012902">
    <property type="entry name" value="N_methyl_site"/>
</dbReference>
<evidence type="ECO:0000256" key="1">
    <source>
        <dbReference type="ARBA" id="ARBA00004377"/>
    </source>
</evidence>
<evidence type="ECO:0000256" key="11">
    <source>
        <dbReference type="SAM" id="Phobius"/>
    </source>
</evidence>
<comment type="subcellular location">
    <subcellularLocation>
        <location evidence="1">Cell inner membrane</location>
        <topology evidence="1">Single-pass membrane protein</topology>
    </subcellularLocation>
</comment>